<dbReference type="EMBL" id="GGEC01087101">
    <property type="protein sequence ID" value="MBX67585.1"/>
    <property type="molecule type" value="Transcribed_RNA"/>
</dbReference>
<evidence type="ECO:0000313" key="1">
    <source>
        <dbReference type="EMBL" id="MBX67585.1"/>
    </source>
</evidence>
<organism evidence="1">
    <name type="scientific">Rhizophora mucronata</name>
    <name type="common">Asiatic mangrove</name>
    <dbReference type="NCBI Taxonomy" id="61149"/>
    <lineage>
        <taxon>Eukaryota</taxon>
        <taxon>Viridiplantae</taxon>
        <taxon>Streptophyta</taxon>
        <taxon>Embryophyta</taxon>
        <taxon>Tracheophyta</taxon>
        <taxon>Spermatophyta</taxon>
        <taxon>Magnoliopsida</taxon>
        <taxon>eudicotyledons</taxon>
        <taxon>Gunneridae</taxon>
        <taxon>Pentapetalae</taxon>
        <taxon>rosids</taxon>
        <taxon>fabids</taxon>
        <taxon>Malpighiales</taxon>
        <taxon>Rhizophoraceae</taxon>
        <taxon>Rhizophora</taxon>
    </lineage>
</organism>
<accession>A0A2P2QL13</accession>
<protein>
    <submittedName>
        <fullName evidence="1">Uncharacterized protein</fullName>
    </submittedName>
</protein>
<name>A0A2P2QL13_RHIMU</name>
<dbReference type="AlphaFoldDB" id="A0A2P2QL13"/>
<proteinExistence type="predicted"/>
<reference evidence="1" key="1">
    <citation type="submission" date="2018-02" db="EMBL/GenBank/DDBJ databases">
        <title>Rhizophora mucronata_Transcriptome.</title>
        <authorList>
            <person name="Meera S.P."/>
            <person name="Sreeshan A."/>
            <person name="Augustine A."/>
        </authorList>
    </citation>
    <scope>NUCLEOTIDE SEQUENCE</scope>
    <source>
        <tissue evidence="1">Leaf</tissue>
    </source>
</reference>
<sequence length="32" mass="3683">MTNETTHFTAICVCVDIFRTFIKDNNSIMSVM</sequence>